<dbReference type="Proteomes" id="UP000199427">
    <property type="component" value="Unassembled WGS sequence"/>
</dbReference>
<protein>
    <submittedName>
        <fullName evidence="2">Heat induced stress protein YflT</fullName>
    </submittedName>
</protein>
<evidence type="ECO:0000313" key="2">
    <source>
        <dbReference type="EMBL" id="SEQ78177.1"/>
    </source>
</evidence>
<evidence type="ECO:0000259" key="1">
    <source>
        <dbReference type="Pfam" id="PF11181"/>
    </source>
</evidence>
<sequence length="108" mass="12411">MTFIKDYKNDQNLEHDIQKLLKNGVSQDDIYVLAHDDNHTQELAHRTRANTLQLAQDEGFDQKGDELRSKLEEAGVTEEGAEQYEAMLDQGKILLIVRGERDLDDLLQ</sequence>
<dbReference type="InterPro" id="IPR025889">
    <property type="entry name" value="GSP17M-like_dom"/>
</dbReference>
<evidence type="ECO:0000313" key="3">
    <source>
        <dbReference type="Proteomes" id="UP000199427"/>
    </source>
</evidence>
<gene>
    <name evidence="2" type="ORF">SAMN05216362_1274</name>
</gene>
<proteinExistence type="predicted"/>
<dbReference type="EMBL" id="FOES01000027">
    <property type="protein sequence ID" value="SEQ78177.1"/>
    <property type="molecule type" value="Genomic_DNA"/>
</dbReference>
<dbReference type="AlphaFoldDB" id="A0A1H9IUI3"/>
<dbReference type="Pfam" id="PF11181">
    <property type="entry name" value="YflT"/>
    <property type="match status" value="1"/>
</dbReference>
<feature type="domain" description="General stress protein 17M-like" evidence="1">
    <location>
        <begin position="3"/>
        <end position="91"/>
    </location>
</feature>
<organism evidence="2 3">
    <name type="scientific">Piscibacillus halophilus</name>
    <dbReference type="NCBI Taxonomy" id="571933"/>
    <lineage>
        <taxon>Bacteria</taxon>
        <taxon>Bacillati</taxon>
        <taxon>Bacillota</taxon>
        <taxon>Bacilli</taxon>
        <taxon>Bacillales</taxon>
        <taxon>Bacillaceae</taxon>
        <taxon>Piscibacillus</taxon>
    </lineage>
</organism>
<name>A0A1H9IUI3_9BACI</name>
<dbReference type="RefSeq" id="WP_091774283.1">
    <property type="nucleotide sequence ID" value="NZ_CAESCL010000090.1"/>
</dbReference>
<accession>A0A1H9IUI3</accession>
<reference evidence="2 3" key="1">
    <citation type="submission" date="2016-10" db="EMBL/GenBank/DDBJ databases">
        <authorList>
            <person name="de Groot N.N."/>
        </authorList>
    </citation>
    <scope>NUCLEOTIDE SEQUENCE [LARGE SCALE GENOMIC DNA]</scope>
    <source>
        <strain evidence="2 3">DSM 21633</strain>
    </source>
</reference>
<dbReference type="STRING" id="571933.SAMN05216362_1274"/>
<keyword evidence="3" id="KW-1185">Reference proteome</keyword>
<dbReference type="OrthoDB" id="2353304at2"/>